<dbReference type="GO" id="GO:0016020">
    <property type="term" value="C:membrane"/>
    <property type="evidence" value="ECO:0007669"/>
    <property type="project" value="UniProtKB-SubCell"/>
</dbReference>
<keyword evidence="4 6" id="KW-1133">Transmembrane helix</keyword>
<evidence type="ECO:0000256" key="6">
    <source>
        <dbReference type="SAM" id="Phobius"/>
    </source>
</evidence>
<dbReference type="PANTHER" id="PTHR10057:SF0">
    <property type="entry name" value="TRANSLOCATOR PROTEIN"/>
    <property type="match status" value="1"/>
</dbReference>
<keyword evidence="3 6" id="KW-0812">Transmembrane</keyword>
<comment type="caution">
    <text evidence="7">The sequence shown here is derived from an EMBL/GenBank/DDBJ whole genome shotgun (WGS) entry which is preliminary data.</text>
</comment>
<evidence type="ECO:0000256" key="4">
    <source>
        <dbReference type="ARBA" id="ARBA00022989"/>
    </source>
</evidence>
<feature type="transmembrane region" description="Helical" evidence="6">
    <location>
        <begin position="121"/>
        <end position="143"/>
    </location>
</feature>
<evidence type="ECO:0000256" key="3">
    <source>
        <dbReference type="ARBA" id="ARBA00022692"/>
    </source>
</evidence>
<sequence length="150" mass="15832">MAKNWVRVWAVGTVAAAAAIGGYGSRNAAEVYARLDKPRWAPPAAAFAPAWTALYAANAVVGWRTVTSTQRLLHTGQLVLNAAWTPLFFDARKRTAALGTIIALDAVVAAEIAALRRTDKVAAGLLVPYLGWLAYATALTASVSDPGEVR</sequence>
<dbReference type="PANTHER" id="PTHR10057">
    <property type="entry name" value="PERIPHERAL-TYPE BENZODIAZEPINE RECEPTOR"/>
    <property type="match status" value="1"/>
</dbReference>
<dbReference type="FunFam" id="1.20.1260.100:FF:000001">
    <property type="entry name" value="translocator protein 2"/>
    <property type="match status" value="1"/>
</dbReference>
<evidence type="ECO:0000256" key="5">
    <source>
        <dbReference type="ARBA" id="ARBA00023136"/>
    </source>
</evidence>
<dbReference type="CDD" id="cd15904">
    <property type="entry name" value="TSPO_MBR"/>
    <property type="match status" value="1"/>
</dbReference>
<evidence type="ECO:0000313" key="7">
    <source>
        <dbReference type="EMBL" id="TQL63744.1"/>
    </source>
</evidence>
<dbReference type="InterPro" id="IPR038330">
    <property type="entry name" value="TspO/MBR-related_sf"/>
</dbReference>
<feature type="transmembrane region" description="Helical" evidence="6">
    <location>
        <begin position="40"/>
        <end position="60"/>
    </location>
</feature>
<dbReference type="GO" id="GO:0033013">
    <property type="term" value="P:tetrapyrrole metabolic process"/>
    <property type="evidence" value="ECO:0007669"/>
    <property type="project" value="UniProtKB-ARBA"/>
</dbReference>
<dbReference type="Gene3D" id="1.20.1260.100">
    <property type="entry name" value="TspO/MBR protein"/>
    <property type="match status" value="1"/>
</dbReference>
<proteinExistence type="inferred from homology"/>
<dbReference type="OrthoDB" id="9795496at2"/>
<dbReference type="RefSeq" id="WP_142118142.1">
    <property type="nucleotide sequence ID" value="NZ_BAAASV010000002.1"/>
</dbReference>
<dbReference type="AlphaFoldDB" id="A0A542ZTR4"/>
<accession>A0A542ZTR4</accession>
<comment type="similarity">
    <text evidence="2">Belongs to the TspO/BZRP family.</text>
</comment>
<organism evidence="7 8">
    <name type="scientific">Rarobacter faecitabidus</name>
    <dbReference type="NCBI Taxonomy" id="13243"/>
    <lineage>
        <taxon>Bacteria</taxon>
        <taxon>Bacillati</taxon>
        <taxon>Actinomycetota</taxon>
        <taxon>Actinomycetes</taxon>
        <taxon>Micrococcales</taxon>
        <taxon>Rarobacteraceae</taxon>
        <taxon>Rarobacter</taxon>
    </lineage>
</organism>
<reference evidence="7 8" key="1">
    <citation type="submission" date="2019-06" db="EMBL/GenBank/DDBJ databases">
        <title>Sequencing the genomes of 1000 actinobacteria strains.</title>
        <authorList>
            <person name="Klenk H.-P."/>
        </authorList>
    </citation>
    <scope>NUCLEOTIDE SEQUENCE [LARGE SCALE GENOMIC DNA]</scope>
    <source>
        <strain evidence="7 8">DSM 4813</strain>
    </source>
</reference>
<keyword evidence="8" id="KW-1185">Reference proteome</keyword>
<protein>
    <submittedName>
        <fullName evidence="7">TspO/MBR related protein</fullName>
    </submittedName>
</protein>
<dbReference type="EMBL" id="VFOS01000001">
    <property type="protein sequence ID" value="TQL63744.1"/>
    <property type="molecule type" value="Genomic_DNA"/>
</dbReference>
<dbReference type="PIRSF" id="PIRSF005859">
    <property type="entry name" value="PBR"/>
    <property type="match status" value="1"/>
</dbReference>
<comment type="subcellular location">
    <subcellularLocation>
        <location evidence="1">Membrane</location>
        <topology evidence="1">Multi-pass membrane protein</topology>
    </subcellularLocation>
</comment>
<dbReference type="Proteomes" id="UP000315389">
    <property type="component" value="Unassembled WGS sequence"/>
</dbReference>
<evidence type="ECO:0000256" key="1">
    <source>
        <dbReference type="ARBA" id="ARBA00004141"/>
    </source>
</evidence>
<dbReference type="Pfam" id="PF03073">
    <property type="entry name" value="TspO_MBR"/>
    <property type="match status" value="1"/>
</dbReference>
<name>A0A542ZTR4_RARFA</name>
<evidence type="ECO:0000313" key="8">
    <source>
        <dbReference type="Proteomes" id="UP000315389"/>
    </source>
</evidence>
<evidence type="ECO:0000256" key="2">
    <source>
        <dbReference type="ARBA" id="ARBA00007524"/>
    </source>
</evidence>
<dbReference type="InterPro" id="IPR004307">
    <property type="entry name" value="TspO_MBR"/>
</dbReference>
<keyword evidence="5 6" id="KW-0472">Membrane</keyword>
<gene>
    <name evidence="7" type="ORF">FB461_0217</name>
</gene>